<protein>
    <submittedName>
        <fullName evidence="1">Uncharacterized protein</fullName>
    </submittedName>
</protein>
<name>A0AC61L0S8_9EURY</name>
<proteinExistence type="predicted"/>
<evidence type="ECO:0000313" key="1">
    <source>
        <dbReference type="EMBL" id="PXF59186.1"/>
    </source>
</evidence>
<sequence length="219" mass="24206">MRTILKHAVLVTVSSLFISVGASVYPLMQDPFERRSLDACNVTELDCGFYLEYDIPNSPYELSSANLFVHSGNKTVAAHYLHDGEQERLSSGEPFETIIVSGNLSDPEERRTGWCYLFDATEAAVDSYGAGRAAFTVEMDKSELLRPYTGNDTAEKSYPDMSLTYWKPSTSGCACLAAVSFMLFILSAISTVIYAIVTREPAKREEGENGGVDENEYKN</sequence>
<gene>
    <name evidence="1" type="ORF">C4B59_11815</name>
</gene>
<reference evidence="1" key="1">
    <citation type="submission" date="2018-01" db="EMBL/GenBank/DDBJ databases">
        <authorList>
            <person name="Krukenberg V."/>
        </authorList>
    </citation>
    <scope>NUCLEOTIDE SEQUENCE</scope>
    <source>
        <strain evidence="1">E20ANME2</strain>
    </source>
</reference>
<evidence type="ECO:0000313" key="2">
    <source>
        <dbReference type="Proteomes" id="UP000248329"/>
    </source>
</evidence>
<dbReference type="Proteomes" id="UP000248329">
    <property type="component" value="Unassembled WGS sequence"/>
</dbReference>
<organism evidence="1 2">
    <name type="scientific">Candidatus Methanogaster sp</name>
    <dbReference type="NCBI Taxonomy" id="3386292"/>
    <lineage>
        <taxon>Archaea</taxon>
        <taxon>Methanobacteriati</taxon>
        <taxon>Methanobacteriota</taxon>
        <taxon>Stenosarchaea group</taxon>
        <taxon>Methanomicrobia</taxon>
        <taxon>Methanosarcinales</taxon>
        <taxon>ANME-2 cluster</taxon>
        <taxon>Candidatus Methanogasteraceae</taxon>
        <taxon>Candidatus Methanogaster</taxon>
    </lineage>
</organism>
<accession>A0AC61L0S8</accession>
<dbReference type="EMBL" id="PQXF01000027">
    <property type="protein sequence ID" value="PXF59186.1"/>
    <property type="molecule type" value="Genomic_DNA"/>
</dbReference>
<comment type="caution">
    <text evidence="1">The sequence shown here is derived from an EMBL/GenBank/DDBJ whole genome shotgun (WGS) entry which is preliminary data.</text>
</comment>